<dbReference type="AlphaFoldDB" id="W2T6S7"/>
<dbReference type="EMBL" id="KI660157">
    <property type="protein sequence ID" value="ETN77710.1"/>
    <property type="molecule type" value="Genomic_DNA"/>
</dbReference>
<keyword evidence="4" id="KW-1185">Reference proteome</keyword>
<gene>
    <name evidence="3" type="ORF">NECAME_03128</name>
</gene>
<evidence type="ECO:0000313" key="3">
    <source>
        <dbReference type="EMBL" id="ETN77710.1"/>
    </source>
</evidence>
<dbReference type="InterPro" id="IPR013730">
    <property type="entry name" value="Fyv7/TAP26"/>
</dbReference>
<name>W2T6S7_NECAM</name>
<dbReference type="Pfam" id="PF08524">
    <property type="entry name" value="rRNA_processing"/>
    <property type="match status" value="1"/>
</dbReference>
<dbReference type="Proteomes" id="UP000053676">
    <property type="component" value="Unassembled WGS sequence"/>
</dbReference>
<protein>
    <submittedName>
        <fullName evidence="3">Uncharacterized protein</fullName>
    </submittedName>
</protein>
<dbReference type="OMA" id="CIRNAYY"/>
<accession>W2T6S7</accession>
<sequence length="124" mass="14778">MKQGTSGQKGVEPDNDNARPNLRARFVALPFRCIRNAYYYDDEEKEKMSAYERAKKVYEQIQEEKQQQRLLRKQEEEERQAALEKYEKTKKKANKLFRKRSRKGQPNLGAQVEVLLEKIERKGK</sequence>
<organism evidence="3 4">
    <name type="scientific">Necator americanus</name>
    <name type="common">Human hookworm</name>
    <dbReference type="NCBI Taxonomy" id="51031"/>
    <lineage>
        <taxon>Eukaryota</taxon>
        <taxon>Metazoa</taxon>
        <taxon>Ecdysozoa</taxon>
        <taxon>Nematoda</taxon>
        <taxon>Chromadorea</taxon>
        <taxon>Rhabditida</taxon>
        <taxon>Rhabditina</taxon>
        <taxon>Rhabditomorpha</taxon>
        <taxon>Strongyloidea</taxon>
        <taxon>Ancylostomatidae</taxon>
        <taxon>Bunostominae</taxon>
        <taxon>Necator</taxon>
    </lineage>
</organism>
<evidence type="ECO:0000256" key="2">
    <source>
        <dbReference type="SAM" id="MobiDB-lite"/>
    </source>
</evidence>
<dbReference type="OrthoDB" id="5377144at2759"/>
<dbReference type="PANTHER" id="PTHR15657:SF1">
    <property type="entry name" value="THYROID TRANSCRIPTION FACTOR 1-ASSOCIATED PROTEIN 26"/>
    <property type="match status" value="1"/>
</dbReference>
<keyword evidence="1" id="KW-0175">Coiled coil</keyword>
<proteinExistence type="predicted"/>
<feature type="region of interest" description="Disordered" evidence="2">
    <location>
        <begin position="1"/>
        <end position="21"/>
    </location>
</feature>
<reference evidence="4" key="1">
    <citation type="journal article" date="2014" name="Nat. Genet.">
        <title>Genome of the human hookworm Necator americanus.</title>
        <authorList>
            <person name="Tang Y.T."/>
            <person name="Gao X."/>
            <person name="Rosa B.A."/>
            <person name="Abubucker S."/>
            <person name="Hallsworth-Pepin K."/>
            <person name="Martin J."/>
            <person name="Tyagi R."/>
            <person name="Heizer E."/>
            <person name="Zhang X."/>
            <person name="Bhonagiri-Palsikar V."/>
            <person name="Minx P."/>
            <person name="Warren W.C."/>
            <person name="Wang Q."/>
            <person name="Zhan B."/>
            <person name="Hotez P.J."/>
            <person name="Sternberg P.W."/>
            <person name="Dougall A."/>
            <person name="Gaze S.T."/>
            <person name="Mulvenna J."/>
            <person name="Sotillo J."/>
            <person name="Ranganathan S."/>
            <person name="Rabelo E.M."/>
            <person name="Wilson R.K."/>
            <person name="Felgner P.L."/>
            <person name="Bethony J."/>
            <person name="Hawdon J.M."/>
            <person name="Gasser R.B."/>
            <person name="Loukas A."/>
            <person name="Mitreva M."/>
        </authorList>
    </citation>
    <scope>NUCLEOTIDE SEQUENCE [LARGE SCALE GENOMIC DNA]</scope>
</reference>
<feature type="coiled-coil region" evidence="1">
    <location>
        <begin position="44"/>
        <end position="99"/>
    </location>
</feature>
<dbReference type="PRINTS" id="PR01854">
    <property type="entry name" value="BR22PROTEIN"/>
</dbReference>
<dbReference type="PANTHER" id="PTHR15657">
    <property type="entry name" value="THYROID TRANSCRIPTION FACTOR 1-ASSOCIATED PROTEIN 26"/>
    <property type="match status" value="1"/>
</dbReference>
<dbReference type="KEGG" id="nai:NECAME_03128"/>
<dbReference type="GO" id="GO:0005634">
    <property type="term" value="C:nucleus"/>
    <property type="evidence" value="ECO:0007669"/>
    <property type="project" value="TreeGrafter"/>
</dbReference>
<evidence type="ECO:0000313" key="4">
    <source>
        <dbReference type="Proteomes" id="UP000053676"/>
    </source>
</evidence>
<evidence type="ECO:0000256" key="1">
    <source>
        <dbReference type="SAM" id="Coils"/>
    </source>
</evidence>